<comment type="caution">
    <text evidence="2">The sequence shown here is derived from an EMBL/GenBank/DDBJ whole genome shotgun (WGS) entry which is preliminary data.</text>
</comment>
<keyword evidence="3" id="KW-1185">Reference proteome</keyword>
<dbReference type="Proteomes" id="UP001437256">
    <property type="component" value="Unassembled WGS sequence"/>
</dbReference>
<dbReference type="EMBL" id="JBBXMP010000024">
    <property type="protein sequence ID" value="KAL0067664.1"/>
    <property type="molecule type" value="Genomic_DNA"/>
</dbReference>
<evidence type="ECO:0000259" key="1">
    <source>
        <dbReference type="PROSITE" id="PS50181"/>
    </source>
</evidence>
<feature type="domain" description="F-box" evidence="1">
    <location>
        <begin position="1"/>
        <end position="49"/>
    </location>
</feature>
<dbReference type="SMART" id="SM00256">
    <property type="entry name" value="FBOX"/>
    <property type="match status" value="1"/>
</dbReference>
<dbReference type="CDD" id="cd09917">
    <property type="entry name" value="F-box_SF"/>
    <property type="match status" value="1"/>
</dbReference>
<dbReference type="SUPFAM" id="SSF81383">
    <property type="entry name" value="F-box domain"/>
    <property type="match status" value="1"/>
</dbReference>
<evidence type="ECO:0000313" key="2">
    <source>
        <dbReference type="EMBL" id="KAL0067664.1"/>
    </source>
</evidence>
<organism evidence="2 3">
    <name type="scientific">Marasmius tenuissimus</name>
    <dbReference type="NCBI Taxonomy" id="585030"/>
    <lineage>
        <taxon>Eukaryota</taxon>
        <taxon>Fungi</taxon>
        <taxon>Dikarya</taxon>
        <taxon>Basidiomycota</taxon>
        <taxon>Agaricomycotina</taxon>
        <taxon>Agaricomycetes</taxon>
        <taxon>Agaricomycetidae</taxon>
        <taxon>Agaricales</taxon>
        <taxon>Marasmiineae</taxon>
        <taxon>Marasmiaceae</taxon>
        <taxon>Marasmius</taxon>
    </lineage>
</organism>
<name>A0ABR3A2Z6_9AGAR</name>
<reference evidence="2 3" key="1">
    <citation type="submission" date="2024-05" db="EMBL/GenBank/DDBJ databases">
        <title>A draft genome resource for the thread blight pathogen Marasmius tenuissimus strain MS-2.</title>
        <authorList>
            <person name="Yulfo-Soto G.E."/>
            <person name="Baruah I.K."/>
            <person name="Amoako-Attah I."/>
            <person name="Bukari Y."/>
            <person name="Meinhardt L.W."/>
            <person name="Bailey B.A."/>
            <person name="Cohen S.P."/>
        </authorList>
    </citation>
    <scope>NUCLEOTIDE SEQUENCE [LARGE SCALE GENOMIC DNA]</scope>
    <source>
        <strain evidence="2 3">MS-2</strain>
    </source>
</reference>
<dbReference type="PROSITE" id="PS50181">
    <property type="entry name" value="FBOX"/>
    <property type="match status" value="1"/>
</dbReference>
<protein>
    <recommendedName>
        <fullName evidence="1">F-box domain-containing protein</fullName>
    </recommendedName>
</protein>
<gene>
    <name evidence="2" type="ORF">AAF712_005379</name>
</gene>
<sequence>MCTLESLPVELISDIFSELDLDTLIVVAQVSRRLNAVVSSPSLNPWRNPIRRLLSSQTYHTALKNLSVRRIVPRQNWIEILALTSPSFILFDATLPKLKEEEWKECFYRRFLPSWRRWSSQEATWKASFMQVLYRVWHRGRTSCTVDETWTKYIVLHRKRHANLLEASTRNFNPLVIFNQMKLENDLIDMETRIRLVVQLADARIIAFGVLNRTLRRTLTMNPNAQIFLHPPGAETYRTQPAEQYAVADHGVYPLLSNAGNDPQSLDVDLAQMTHPLPALSHANYPWYTPGGSDKRWLDLEEDGFQWIGGMMILTQLGAPRSHPPSEGSPPLQDLDLVGPGRQQYASFTWSDLEAVAPWMKERITQRIDGPGLGN</sequence>
<evidence type="ECO:0000313" key="3">
    <source>
        <dbReference type="Proteomes" id="UP001437256"/>
    </source>
</evidence>
<dbReference type="InterPro" id="IPR001810">
    <property type="entry name" value="F-box_dom"/>
</dbReference>
<proteinExistence type="predicted"/>
<dbReference type="Pfam" id="PF12937">
    <property type="entry name" value="F-box-like"/>
    <property type="match status" value="1"/>
</dbReference>
<accession>A0ABR3A2Z6</accession>
<dbReference type="InterPro" id="IPR036047">
    <property type="entry name" value="F-box-like_dom_sf"/>
</dbReference>
<dbReference type="Gene3D" id="1.20.1280.50">
    <property type="match status" value="1"/>
</dbReference>